<evidence type="ECO:0000313" key="3">
    <source>
        <dbReference type="Proteomes" id="UP000800200"/>
    </source>
</evidence>
<evidence type="ECO:0000256" key="1">
    <source>
        <dbReference type="SAM" id="MobiDB-lite"/>
    </source>
</evidence>
<accession>A0A6A6ED42</accession>
<feature type="region of interest" description="Disordered" evidence="1">
    <location>
        <begin position="20"/>
        <end position="51"/>
    </location>
</feature>
<feature type="compositionally biased region" description="Basic and acidic residues" evidence="1">
    <location>
        <begin position="27"/>
        <end position="38"/>
    </location>
</feature>
<organism evidence="2 3">
    <name type="scientific">Zopfia rhizophila CBS 207.26</name>
    <dbReference type="NCBI Taxonomy" id="1314779"/>
    <lineage>
        <taxon>Eukaryota</taxon>
        <taxon>Fungi</taxon>
        <taxon>Dikarya</taxon>
        <taxon>Ascomycota</taxon>
        <taxon>Pezizomycotina</taxon>
        <taxon>Dothideomycetes</taxon>
        <taxon>Dothideomycetes incertae sedis</taxon>
        <taxon>Zopfiaceae</taxon>
        <taxon>Zopfia</taxon>
    </lineage>
</organism>
<dbReference type="InterPro" id="IPR038883">
    <property type="entry name" value="AN11006-like"/>
</dbReference>
<gene>
    <name evidence="2" type="ORF">K469DRAFT_701208</name>
</gene>
<dbReference type="AlphaFoldDB" id="A0A6A6ED42"/>
<dbReference type="Proteomes" id="UP000800200">
    <property type="component" value="Unassembled WGS sequence"/>
</dbReference>
<keyword evidence="3" id="KW-1185">Reference proteome</keyword>
<protein>
    <submittedName>
        <fullName evidence="2">Uncharacterized protein</fullName>
    </submittedName>
</protein>
<dbReference type="PANTHER" id="PTHR42085">
    <property type="entry name" value="F-BOX DOMAIN-CONTAINING PROTEIN"/>
    <property type="match status" value="1"/>
</dbReference>
<name>A0A6A6ED42_9PEZI</name>
<reference evidence="2" key="1">
    <citation type="journal article" date="2020" name="Stud. Mycol.">
        <title>101 Dothideomycetes genomes: a test case for predicting lifestyles and emergence of pathogens.</title>
        <authorList>
            <person name="Haridas S."/>
            <person name="Albert R."/>
            <person name="Binder M."/>
            <person name="Bloem J."/>
            <person name="Labutti K."/>
            <person name="Salamov A."/>
            <person name="Andreopoulos B."/>
            <person name="Baker S."/>
            <person name="Barry K."/>
            <person name="Bills G."/>
            <person name="Bluhm B."/>
            <person name="Cannon C."/>
            <person name="Castanera R."/>
            <person name="Culley D."/>
            <person name="Daum C."/>
            <person name="Ezra D."/>
            <person name="Gonzalez J."/>
            <person name="Henrissat B."/>
            <person name="Kuo A."/>
            <person name="Liang C."/>
            <person name="Lipzen A."/>
            <person name="Lutzoni F."/>
            <person name="Magnuson J."/>
            <person name="Mondo S."/>
            <person name="Nolan M."/>
            <person name="Ohm R."/>
            <person name="Pangilinan J."/>
            <person name="Park H.-J."/>
            <person name="Ramirez L."/>
            <person name="Alfaro M."/>
            <person name="Sun H."/>
            <person name="Tritt A."/>
            <person name="Yoshinaga Y."/>
            <person name="Zwiers L.-H."/>
            <person name="Turgeon B."/>
            <person name="Goodwin S."/>
            <person name="Spatafora J."/>
            <person name="Crous P."/>
            <person name="Grigoriev I."/>
        </authorList>
    </citation>
    <scope>NUCLEOTIDE SEQUENCE</scope>
    <source>
        <strain evidence="2">CBS 207.26</strain>
    </source>
</reference>
<evidence type="ECO:0000313" key="2">
    <source>
        <dbReference type="EMBL" id="KAF2189927.1"/>
    </source>
</evidence>
<proteinExistence type="predicted"/>
<sequence length="286" mass="32505">MEQKWITISDGEGHVRKFPVLNTRPRGFGDKQDRRQSTEDSEGENSDGMSYRDAGYVRPIICSSSIKSAPFGPTLLGLPTEIRLCVYRYLIPRHVVYTRECSPFRSTSIIRTCRQLYAETVPLLYKGTTFIFTGAEECSHFLNRIGYNIKYLYNLHLSCNFRDGRSIHLGNICFKLRYQNLKTLCLTFERSGFVIFCGPPAYIPSEGATLMDVGHNVSVHSIGDLTGLRDLEVVGRPETDELEYAVIRLSVNMKNTATFEGREVEVSTYCFSGEWNYRIRIGGKSV</sequence>
<dbReference type="PANTHER" id="PTHR42085:SF2">
    <property type="entry name" value="F-BOX DOMAIN-CONTAINING PROTEIN"/>
    <property type="match status" value="1"/>
</dbReference>
<dbReference type="EMBL" id="ML994620">
    <property type="protein sequence ID" value="KAF2189927.1"/>
    <property type="molecule type" value="Genomic_DNA"/>
</dbReference>
<dbReference type="OrthoDB" id="3831173at2759"/>